<gene>
    <name evidence="2" type="ORF">B5G17_02715</name>
</gene>
<organism evidence="2 3">
    <name type="scientific">Bacteroides uniformis</name>
    <dbReference type="NCBI Taxonomy" id="820"/>
    <lineage>
        <taxon>Bacteria</taxon>
        <taxon>Pseudomonadati</taxon>
        <taxon>Bacteroidota</taxon>
        <taxon>Bacteroidia</taxon>
        <taxon>Bacteroidales</taxon>
        <taxon>Bacteroidaceae</taxon>
        <taxon>Bacteroides</taxon>
    </lineage>
</organism>
<name>A0A1Y3VD75_BACUN</name>
<comment type="caution">
    <text evidence="2">The sequence shown here is derived from an EMBL/GenBank/DDBJ whole genome shotgun (WGS) entry which is preliminary data.</text>
</comment>
<feature type="region of interest" description="Disordered" evidence="1">
    <location>
        <begin position="1"/>
        <end position="32"/>
    </location>
</feature>
<proteinExistence type="predicted"/>
<evidence type="ECO:0000313" key="3">
    <source>
        <dbReference type="Proteomes" id="UP000196329"/>
    </source>
</evidence>
<reference evidence="3" key="1">
    <citation type="submission" date="2017-04" db="EMBL/GenBank/DDBJ databases">
        <title>Function of individual gut microbiota members based on whole genome sequencing of pure cultures obtained from chicken caecum.</title>
        <authorList>
            <person name="Medvecky M."/>
            <person name="Cejkova D."/>
            <person name="Polansky O."/>
            <person name="Karasova D."/>
            <person name="Kubasova T."/>
            <person name="Cizek A."/>
            <person name="Rychlik I."/>
        </authorList>
    </citation>
    <scope>NUCLEOTIDE SEQUENCE [LARGE SCALE GENOMIC DNA]</scope>
    <source>
        <strain evidence="3">An67</strain>
    </source>
</reference>
<accession>A0A1Y3VD75</accession>
<feature type="compositionally biased region" description="Basic and acidic residues" evidence="1">
    <location>
        <begin position="1"/>
        <end position="21"/>
    </location>
</feature>
<dbReference type="Pfam" id="PF21983">
    <property type="entry name" value="NikA-like"/>
    <property type="match status" value="1"/>
</dbReference>
<dbReference type="AlphaFoldDB" id="A0A1Y3VD75"/>
<dbReference type="InterPro" id="IPR053842">
    <property type="entry name" value="NikA-like"/>
</dbReference>
<dbReference type="Proteomes" id="UP000196329">
    <property type="component" value="Unassembled WGS sequence"/>
</dbReference>
<protein>
    <submittedName>
        <fullName evidence="2">Mobilization protein</fullName>
    </submittedName>
</protein>
<evidence type="ECO:0000256" key="1">
    <source>
        <dbReference type="SAM" id="MobiDB-lite"/>
    </source>
</evidence>
<evidence type="ECO:0000313" key="2">
    <source>
        <dbReference type="EMBL" id="OUN57288.1"/>
    </source>
</evidence>
<dbReference type="EMBL" id="NFHS01000001">
    <property type="protein sequence ID" value="OUN57288.1"/>
    <property type="molecule type" value="Genomic_DNA"/>
</dbReference>
<sequence>MVADCEKKYNQKSNEENMNDRKKNRPRGRPRVSGVCKLSKAVTVKFSKIDYERLCRRSRQANLTLAEFLRTSAFETTITARHSAEETAVIRSLTGMANNLNQLTRLSHQAGFHRTQKTVTELLQKLKDIIIRYRYGERRPS</sequence>